<keyword evidence="2" id="KW-1185">Reference proteome</keyword>
<evidence type="ECO:0000313" key="2">
    <source>
        <dbReference type="Proteomes" id="UP000004162"/>
    </source>
</evidence>
<dbReference type="AlphaFoldDB" id="Q0YSD2"/>
<protein>
    <recommendedName>
        <fullName evidence="3">Addiction module component, TIGR02574 family</fullName>
    </recommendedName>
</protein>
<dbReference type="EMBL" id="AASE01000006">
    <property type="protein sequence ID" value="EAT59261.1"/>
    <property type="molecule type" value="Genomic_DNA"/>
</dbReference>
<dbReference type="Proteomes" id="UP000004162">
    <property type="component" value="Unassembled WGS sequence"/>
</dbReference>
<dbReference type="InterPro" id="IPR013406">
    <property type="entry name" value="CHP02574_addiction_mod"/>
</dbReference>
<organism evidence="1 2">
    <name type="scientific">Chlorobium ferrooxidans DSM 13031</name>
    <dbReference type="NCBI Taxonomy" id="377431"/>
    <lineage>
        <taxon>Bacteria</taxon>
        <taxon>Pseudomonadati</taxon>
        <taxon>Chlorobiota</taxon>
        <taxon>Chlorobiia</taxon>
        <taxon>Chlorobiales</taxon>
        <taxon>Chlorobiaceae</taxon>
        <taxon>Chlorobium/Pelodictyon group</taxon>
        <taxon>Chlorobium</taxon>
    </lineage>
</organism>
<evidence type="ECO:0008006" key="3">
    <source>
        <dbReference type="Google" id="ProtNLM"/>
    </source>
</evidence>
<name>Q0YSD2_9CHLB</name>
<sequence length="125" mass="14154">MMHWPSLNLPPRAALFSILSETSIPLKKRGCVTDFVWPLCHKSSIDTTSMSDPATNTEYLKLSVSERIQLVEDIWDSIAAEASDAFELSQAQVDELHRRFAAHRADPSSAVRWEQVRSKLFQGRP</sequence>
<comment type="caution">
    <text evidence="1">The sequence shown here is derived from an EMBL/GenBank/DDBJ whole genome shotgun (WGS) entry which is preliminary data.</text>
</comment>
<dbReference type="Pfam" id="PF09720">
    <property type="entry name" value="Unstab_antitox"/>
    <property type="match status" value="1"/>
</dbReference>
<accession>Q0YSD2</accession>
<reference evidence="1 2" key="2">
    <citation type="submission" date="2006-07" db="EMBL/GenBank/DDBJ databases">
        <title>Sequencing of the draft genome and assembly of Chlorobium ferroxidans DSM 13031.</title>
        <authorList>
            <consortium name="US DOE Joint Genome Institute (JGI-PGF)"/>
            <person name="Copeland A."/>
            <person name="Lucas S."/>
            <person name="Lapidus A."/>
            <person name="Barry K."/>
            <person name="Glavina del Rio T."/>
            <person name="Dalin E."/>
            <person name="Tice H."/>
            <person name="Bruce D."/>
            <person name="Pitluck S."/>
            <person name="Richardson P."/>
        </authorList>
    </citation>
    <scope>NUCLEOTIDE SEQUENCE [LARGE SCALE GENOMIC DNA]</scope>
    <source>
        <strain evidence="1 2">DSM 13031</strain>
    </source>
</reference>
<gene>
    <name evidence="1" type="ORF">CferDRAFT_1268</name>
</gene>
<evidence type="ECO:0000313" key="1">
    <source>
        <dbReference type="EMBL" id="EAT59261.1"/>
    </source>
</evidence>
<dbReference type="NCBIfam" id="TIGR02574">
    <property type="entry name" value="stabl_TIGR02574"/>
    <property type="match status" value="1"/>
</dbReference>
<proteinExistence type="predicted"/>
<reference evidence="1 2" key="1">
    <citation type="submission" date="2006-07" db="EMBL/GenBank/DDBJ databases">
        <title>Annotation of the draft genome assembly of Chlorobium ferroxidans DSM 13031.</title>
        <authorList>
            <consortium name="US DOE Joint Genome Institute (JGI-ORNL)"/>
            <person name="Larimer F."/>
            <person name="Land M."/>
            <person name="Hauser L."/>
        </authorList>
    </citation>
    <scope>NUCLEOTIDE SEQUENCE [LARGE SCALE GENOMIC DNA]</scope>
    <source>
        <strain evidence="1 2">DSM 13031</strain>
    </source>
</reference>
<dbReference type="RefSeq" id="WP_006366117.1">
    <property type="nucleotide sequence ID" value="NZ_AASE01000006.1"/>
</dbReference>